<name>A0ABS1TUD1_9BACI</name>
<dbReference type="Gene3D" id="3.40.50.1000">
    <property type="entry name" value="HAD superfamily/HAD-like"/>
    <property type="match status" value="1"/>
</dbReference>
<keyword evidence="2" id="KW-1185">Reference proteome</keyword>
<dbReference type="SFLD" id="SFLDS00003">
    <property type="entry name" value="Haloacid_Dehalogenase"/>
    <property type="match status" value="1"/>
</dbReference>
<dbReference type="InterPro" id="IPR036412">
    <property type="entry name" value="HAD-like_sf"/>
</dbReference>
<dbReference type="Proteomes" id="UP000623967">
    <property type="component" value="Unassembled WGS sequence"/>
</dbReference>
<reference evidence="1 2" key="1">
    <citation type="submission" date="2021-01" db="EMBL/GenBank/DDBJ databases">
        <title>Genome public.</title>
        <authorList>
            <person name="Liu C."/>
            <person name="Sun Q."/>
        </authorList>
    </citation>
    <scope>NUCLEOTIDE SEQUENCE [LARGE SCALE GENOMIC DNA]</scope>
    <source>
        <strain evidence="1 2">YIM B02564</strain>
    </source>
</reference>
<dbReference type="InterPro" id="IPR006379">
    <property type="entry name" value="HAD-SF_hydro_IIB"/>
</dbReference>
<dbReference type="Gene3D" id="3.30.1240.10">
    <property type="match status" value="1"/>
</dbReference>
<dbReference type="NCBIfam" id="TIGR00099">
    <property type="entry name" value="Cof-subfamily"/>
    <property type="match status" value="1"/>
</dbReference>
<dbReference type="InterPro" id="IPR023214">
    <property type="entry name" value="HAD_sf"/>
</dbReference>
<dbReference type="RefSeq" id="WP_202656152.1">
    <property type="nucleotide sequence ID" value="NZ_JAESWB010000371.1"/>
</dbReference>
<gene>
    <name evidence="1" type="ORF">JK635_22435</name>
</gene>
<organism evidence="1 2">
    <name type="scientific">Neobacillus paridis</name>
    <dbReference type="NCBI Taxonomy" id="2803862"/>
    <lineage>
        <taxon>Bacteria</taxon>
        <taxon>Bacillati</taxon>
        <taxon>Bacillota</taxon>
        <taxon>Bacilli</taxon>
        <taxon>Bacillales</taxon>
        <taxon>Bacillaceae</taxon>
        <taxon>Neobacillus</taxon>
    </lineage>
</organism>
<dbReference type="NCBIfam" id="TIGR01484">
    <property type="entry name" value="HAD-SF-IIB"/>
    <property type="match status" value="1"/>
</dbReference>
<keyword evidence="1" id="KW-0378">Hydrolase</keyword>
<evidence type="ECO:0000313" key="1">
    <source>
        <dbReference type="EMBL" id="MBL4954920.1"/>
    </source>
</evidence>
<dbReference type="Pfam" id="PF08282">
    <property type="entry name" value="Hydrolase_3"/>
    <property type="match status" value="1"/>
</dbReference>
<dbReference type="GO" id="GO:0016787">
    <property type="term" value="F:hydrolase activity"/>
    <property type="evidence" value="ECO:0007669"/>
    <property type="project" value="UniProtKB-KW"/>
</dbReference>
<dbReference type="PANTHER" id="PTHR10000">
    <property type="entry name" value="PHOSPHOSERINE PHOSPHATASE"/>
    <property type="match status" value="1"/>
</dbReference>
<accession>A0ABS1TUD1</accession>
<evidence type="ECO:0000313" key="2">
    <source>
        <dbReference type="Proteomes" id="UP000623967"/>
    </source>
</evidence>
<comment type="caution">
    <text evidence="1">The sequence shown here is derived from an EMBL/GenBank/DDBJ whole genome shotgun (WGS) entry which is preliminary data.</text>
</comment>
<dbReference type="SUPFAM" id="SSF56784">
    <property type="entry name" value="HAD-like"/>
    <property type="match status" value="1"/>
</dbReference>
<dbReference type="InterPro" id="IPR000150">
    <property type="entry name" value="Cof"/>
</dbReference>
<dbReference type="EMBL" id="JAESWB010000371">
    <property type="protein sequence ID" value="MBL4954920.1"/>
    <property type="molecule type" value="Genomic_DNA"/>
</dbReference>
<dbReference type="PROSITE" id="PS01228">
    <property type="entry name" value="COF_1"/>
    <property type="match status" value="1"/>
</dbReference>
<proteinExistence type="predicted"/>
<dbReference type="PANTHER" id="PTHR10000:SF8">
    <property type="entry name" value="HAD SUPERFAMILY HYDROLASE-LIKE, TYPE 3"/>
    <property type="match status" value="1"/>
</dbReference>
<dbReference type="SFLD" id="SFLDG01140">
    <property type="entry name" value="C2.B:_Phosphomannomutase_and_P"/>
    <property type="match status" value="1"/>
</dbReference>
<sequence>MQTFKAIVLDMDGTLLTKDGKISNKTKNILLKLKDKGIKIFLATGRPISTSLPYHQELDLETPLICLNGAVVYDRLKQKVLSQAPISFELINLVKETVMDNAKAMVCQTFQSNYQLINLIGEQIERYWPVEKAGVMPGNDEPFLKMKIMFNSKSFASYIVNKFTPVLQVSNWGDWFEVTSQSVTKWTSFHSVIKQYGIHVRDVIAFGDGVNDIDLIKNVGIGVAMENALPILKQVSKYSTSSNEDNGIFHFLNNYHVS</sequence>
<dbReference type="PROSITE" id="PS01229">
    <property type="entry name" value="COF_2"/>
    <property type="match status" value="1"/>
</dbReference>
<dbReference type="CDD" id="cd07516">
    <property type="entry name" value="HAD_Pase"/>
    <property type="match status" value="1"/>
</dbReference>
<protein>
    <submittedName>
        <fullName evidence="1">HAD family hydrolase</fullName>
    </submittedName>
</protein>